<dbReference type="AlphaFoldDB" id="A0A8S1LTX2"/>
<gene>
    <name evidence="1" type="ORF">PPRIM_AZ9-3.1.T0430189</name>
</gene>
<organism evidence="1 2">
    <name type="scientific">Paramecium primaurelia</name>
    <dbReference type="NCBI Taxonomy" id="5886"/>
    <lineage>
        <taxon>Eukaryota</taxon>
        <taxon>Sar</taxon>
        <taxon>Alveolata</taxon>
        <taxon>Ciliophora</taxon>
        <taxon>Intramacronucleata</taxon>
        <taxon>Oligohymenophorea</taxon>
        <taxon>Peniculida</taxon>
        <taxon>Parameciidae</taxon>
        <taxon>Paramecium</taxon>
    </lineage>
</organism>
<dbReference type="EMBL" id="CAJJDM010000043">
    <property type="protein sequence ID" value="CAD8069083.1"/>
    <property type="molecule type" value="Genomic_DNA"/>
</dbReference>
<protein>
    <submittedName>
        <fullName evidence="1">Uncharacterized protein</fullName>
    </submittedName>
</protein>
<evidence type="ECO:0000313" key="2">
    <source>
        <dbReference type="Proteomes" id="UP000688137"/>
    </source>
</evidence>
<evidence type="ECO:0000313" key="1">
    <source>
        <dbReference type="EMBL" id="CAD8069083.1"/>
    </source>
</evidence>
<keyword evidence="2" id="KW-1185">Reference proteome</keyword>
<reference evidence="1" key="1">
    <citation type="submission" date="2021-01" db="EMBL/GenBank/DDBJ databases">
        <authorList>
            <consortium name="Genoscope - CEA"/>
            <person name="William W."/>
        </authorList>
    </citation>
    <scope>NUCLEOTIDE SEQUENCE</scope>
</reference>
<name>A0A8S1LTX2_PARPR</name>
<dbReference type="Proteomes" id="UP000688137">
    <property type="component" value="Unassembled WGS sequence"/>
</dbReference>
<proteinExistence type="predicted"/>
<comment type="caution">
    <text evidence="1">The sequence shown here is derived from an EMBL/GenBank/DDBJ whole genome shotgun (WGS) entry which is preliminary data.</text>
</comment>
<accession>A0A8S1LTX2</accession>
<sequence>MQNHELYLILDINSKFLKPLNDNFIAILKYFHNYFTIYAIDTYDIYQLYRNGENCGFEYNEEFRQILNRLNDLISKKGVDDVWEFKIIKCLSQIMCQINKDKQNFKESKITFMTSQFFQLGQESYNYYLKLCSYESKEKFAQIYYKLIYKLIVIISKRLQGLNGLKLGVQLTVGIVHRVEQDKHFNKILAQILVNTLIDIIIIIQSRRLQWILLSKIK</sequence>